<organism evidence="4">
    <name type="scientific">Candidatus Kentrum eta</name>
    <dbReference type="NCBI Taxonomy" id="2126337"/>
    <lineage>
        <taxon>Bacteria</taxon>
        <taxon>Pseudomonadati</taxon>
        <taxon>Pseudomonadota</taxon>
        <taxon>Gammaproteobacteria</taxon>
        <taxon>Candidatus Kentrum</taxon>
    </lineage>
</organism>
<dbReference type="InterPro" id="IPR025587">
    <property type="entry name" value="DUF4351"/>
</dbReference>
<dbReference type="InterPro" id="IPR051699">
    <property type="entry name" value="Rpn/YhgA-like_nuclease"/>
</dbReference>
<dbReference type="EMBL" id="CAADFI010000026">
    <property type="protein sequence ID" value="VFJ92188.1"/>
    <property type="molecule type" value="Genomic_DNA"/>
</dbReference>
<dbReference type="NCBIfam" id="TIGR01784">
    <property type="entry name" value="T_den_put_tspse"/>
    <property type="match status" value="1"/>
</dbReference>
<dbReference type="EMBL" id="CAADFG010000028">
    <property type="protein sequence ID" value="VFJ91172.1"/>
    <property type="molecule type" value="Genomic_DNA"/>
</dbReference>
<evidence type="ECO:0008006" key="7">
    <source>
        <dbReference type="Google" id="ProtNLM"/>
    </source>
</evidence>
<protein>
    <recommendedName>
        <fullName evidence="7">Transposase (putative) YhgA-like domain-containing protein</fullName>
    </recommendedName>
</protein>
<evidence type="ECO:0000259" key="2">
    <source>
        <dbReference type="Pfam" id="PF04754"/>
    </source>
</evidence>
<dbReference type="InterPro" id="IPR010106">
    <property type="entry name" value="RpnA"/>
</dbReference>
<evidence type="ECO:0000313" key="4">
    <source>
        <dbReference type="EMBL" id="VFJ91172.1"/>
    </source>
</evidence>
<comment type="similarity">
    <text evidence="1">Belongs to the Rpn/YhgA-like nuclease family.</text>
</comment>
<dbReference type="InterPro" id="IPR006842">
    <property type="entry name" value="Transposase_31"/>
</dbReference>
<evidence type="ECO:0000313" key="6">
    <source>
        <dbReference type="EMBL" id="VFJ98859.1"/>
    </source>
</evidence>
<evidence type="ECO:0000259" key="3">
    <source>
        <dbReference type="Pfam" id="PF14261"/>
    </source>
</evidence>
<gene>
    <name evidence="4" type="ORF">BECKH772A_GA0070896_100285</name>
    <name evidence="5" type="ORF">BECKH772B_GA0070898_100265</name>
    <name evidence="6" type="ORF">BECKH772C_GA0070978_100265</name>
</gene>
<dbReference type="Pfam" id="PF04754">
    <property type="entry name" value="Transposase_31"/>
    <property type="match status" value="1"/>
</dbReference>
<proteinExistence type="inferred from homology"/>
<feature type="domain" description="Transposase (putative) YhgA-like" evidence="2">
    <location>
        <begin position="8"/>
        <end position="204"/>
    </location>
</feature>
<name>A0A450UFE4_9GAMM</name>
<feature type="domain" description="DUF4351" evidence="3">
    <location>
        <begin position="286"/>
        <end position="339"/>
    </location>
</feature>
<evidence type="ECO:0000313" key="5">
    <source>
        <dbReference type="EMBL" id="VFJ92188.1"/>
    </source>
</evidence>
<dbReference type="GO" id="GO:0006310">
    <property type="term" value="P:DNA recombination"/>
    <property type="evidence" value="ECO:0007669"/>
    <property type="project" value="TreeGrafter"/>
</dbReference>
<dbReference type="EMBL" id="CAADFJ010000026">
    <property type="protein sequence ID" value="VFJ98859.1"/>
    <property type="molecule type" value="Genomic_DNA"/>
</dbReference>
<evidence type="ECO:0000256" key="1">
    <source>
        <dbReference type="ARBA" id="ARBA00009787"/>
    </source>
</evidence>
<sequence length="345" mass="40569">MTDTDITQPHDRFLKELLSYPESARMLLRERLPREVVKFLSAEPPKLVKGSFVDVQLREHMSDRLFKAKTIDGKTVFLYVLIEHKSTPDRKIGWQLLRYIVEILKQWEKENPKWQRLPAVVPFVFYHGADEWRTPNEFAHLVNAESTWKPYLLNFRFPVLDIGKIPDGQLSKDPRLRVWLLAMKYATREKQQIAVKALLIEALRNAPDDLRAVMYYLVKNYPRYRKETLQEIIQKVQPEEEREMMSQFARDIIAGRDTEWREIVRQEAIQEGKQEGIRQGMQQGMQQGLLKGEATLLLRQLSRRFQPLPDAISERIYAASPNAIEIWADRILDAKSLDEVFLESP</sequence>
<accession>A0A450UFE4</accession>
<dbReference type="GO" id="GO:1990238">
    <property type="term" value="F:double-stranded DNA endonuclease activity"/>
    <property type="evidence" value="ECO:0007669"/>
    <property type="project" value="TreeGrafter"/>
</dbReference>
<dbReference type="Pfam" id="PF14261">
    <property type="entry name" value="DUF4351"/>
    <property type="match status" value="1"/>
</dbReference>
<reference evidence="4" key="1">
    <citation type="submission" date="2019-02" db="EMBL/GenBank/DDBJ databases">
        <authorList>
            <person name="Gruber-Vodicka R. H."/>
            <person name="Seah K. B. B."/>
        </authorList>
    </citation>
    <scope>NUCLEOTIDE SEQUENCE</scope>
    <source>
        <strain evidence="6">BECK_SA2B12</strain>
        <strain evidence="4">BECK_SA2B15</strain>
        <strain evidence="5">BECK_SA2B20</strain>
    </source>
</reference>
<dbReference type="PANTHER" id="PTHR34611">
    <property type="match status" value="1"/>
</dbReference>
<dbReference type="PANTHER" id="PTHR34611:SF2">
    <property type="entry name" value="INACTIVE RECOMBINATION-PROMOTING NUCLEASE-LIKE PROTEIN RPNE-RELATED"/>
    <property type="match status" value="1"/>
</dbReference>
<dbReference type="AlphaFoldDB" id="A0A450UFE4"/>